<dbReference type="CDD" id="cd03214">
    <property type="entry name" value="ABC_Iron-Siderophores_B12_Hemin"/>
    <property type="match status" value="1"/>
</dbReference>
<dbReference type="InterPro" id="IPR003593">
    <property type="entry name" value="AAA+_ATPase"/>
</dbReference>
<evidence type="ECO:0000313" key="4">
    <source>
        <dbReference type="EMBL" id="OFE11118.1"/>
    </source>
</evidence>
<keyword evidence="1" id="KW-0547">Nucleotide-binding</keyword>
<protein>
    <recommendedName>
        <fullName evidence="3">ABC transporter domain-containing protein</fullName>
    </recommendedName>
</protein>
<gene>
    <name evidence="4" type="ORF">PHACT_14800</name>
</gene>
<dbReference type="EMBL" id="MASR01000003">
    <property type="protein sequence ID" value="OFE11118.1"/>
    <property type="molecule type" value="Genomic_DNA"/>
</dbReference>
<dbReference type="RefSeq" id="WP_070119054.1">
    <property type="nucleotide sequence ID" value="NZ_CAXATG010000006.1"/>
</dbReference>
<name>A0A1E8CF84_9GAMM</name>
<reference evidence="5" key="1">
    <citation type="submission" date="2016-07" db="EMBL/GenBank/DDBJ databases">
        <authorList>
            <person name="Florea S."/>
            <person name="Webb J.S."/>
            <person name="Jaromczyk J."/>
            <person name="Schardl C.L."/>
        </authorList>
    </citation>
    <scope>NUCLEOTIDE SEQUENCE [LARGE SCALE GENOMIC DNA]</scope>
    <source>
        <strain evidence="5">KCTC 42131</strain>
    </source>
</reference>
<dbReference type="Proteomes" id="UP000175669">
    <property type="component" value="Unassembled WGS sequence"/>
</dbReference>
<keyword evidence="2" id="KW-0067">ATP-binding</keyword>
<organism evidence="4 5">
    <name type="scientific">Pseudohongiella acticola</name>
    <dbReference type="NCBI Taxonomy" id="1524254"/>
    <lineage>
        <taxon>Bacteria</taxon>
        <taxon>Pseudomonadati</taxon>
        <taxon>Pseudomonadota</taxon>
        <taxon>Gammaproteobacteria</taxon>
        <taxon>Pseudomonadales</taxon>
        <taxon>Pseudohongiellaceae</taxon>
        <taxon>Pseudohongiella</taxon>
    </lineage>
</organism>
<dbReference type="PROSITE" id="PS50893">
    <property type="entry name" value="ABC_TRANSPORTER_2"/>
    <property type="match status" value="1"/>
</dbReference>
<dbReference type="AlphaFoldDB" id="A0A1E8CF84"/>
<sequence>MTAPIVQTRQLSLSIGKRTLCDQLDLSVTAGQRLAVLGQNGSGKTTLLHSLLKLCPADASRIEIDGRTLTHWSRAELAKTVGILFQDNHDDMPSSVHETVMLGRLPHLQAWRWESAKDFALADSALKTVGLENAAHRDVSTLSGGERQRLAIASLLTQAPRLYLLDEPSNHLDISFQIRTLKLLADTVEREGSGLIMATHDINLAARFCDQVLLLFGDGHYLLGAQQEVLTDAALTRAYGCEIRHVVTEAGRFYFPVV</sequence>
<evidence type="ECO:0000313" key="5">
    <source>
        <dbReference type="Proteomes" id="UP000175669"/>
    </source>
</evidence>
<dbReference type="SMART" id="SM00382">
    <property type="entry name" value="AAA"/>
    <property type="match status" value="1"/>
</dbReference>
<dbReference type="PANTHER" id="PTHR42794">
    <property type="entry name" value="HEMIN IMPORT ATP-BINDING PROTEIN HMUV"/>
    <property type="match status" value="1"/>
</dbReference>
<dbReference type="GO" id="GO:0005524">
    <property type="term" value="F:ATP binding"/>
    <property type="evidence" value="ECO:0007669"/>
    <property type="project" value="UniProtKB-KW"/>
</dbReference>
<dbReference type="GO" id="GO:0016887">
    <property type="term" value="F:ATP hydrolysis activity"/>
    <property type="evidence" value="ECO:0007669"/>
    <property type="project" value="InterPro"/>
</dbReference>
<feature type="domain" description="ABC transporter" evidence="3">
    <location>
        <begin position="6"/>
        <end position="242"/>
    </location>
</feature>
<evidence type="ECO:0000256" key="2">
    <source>
        <dbReference type="ARBA" id="ARBA00022840"/>
    </source>
</evidence>
<dbReference type="PROSITE" id="PS00211">
    <property type="entry name" value="ABC_TRANSPORTER_1"/>
    <property type="match status" value="1"/>
</dbReference>
<dbReference type="STRING" id="1524254.PHACT_14800"/>
<keyword evidence="5" id="KW-1185">Reference proteome</keyword>
<accession>A0A1E8CF84</accession>
<evidence type="ECO:0000256" key="1">
    <source>
        <dbReference type="ARBA" id="ARBA00022741"/>
    </source>
</evidence>
<evidence type="ECO:0000259" key="3">
    <source>
        <dbReference type="PROSITE" id="PS50893"/>
    </source>
</evidence>
<dbReference type="InterPro" id="IPR017871">
    <property type="entry name" value="ABC_transporter-like_CS"/>
</dbReference>
<comment type="caution">
    <text evidence="4">The sequence shown here is derived from an EMBL/GenBank/DDBJ whole genome shotgun (WGS) entry which is preliminary data.</text>
</comment>
<dbReference type="OrthoDB" id="5292475at2"/>
<dbReference type="Pfam" id="PF00005">
    <property type="entry name" value="ABC_tran"/>
    <property type="match status" value="1"/>
</dbReference>
<proteinExistence type="predicted"/>
<dbReference type="InterPro" id="IPR027417">
    <property type="entry name" value="P-loop_NTPase"/>
</dbReference>
<dbReference type="PANTHER" id="PTHR42794:SF2">
    <property type="entry name" value="ABC TRANSPORTER ATP-BINDING PROTEIN"/>
    <property type="match status" value="1"/>
</dbReference>
<dbReference type="InterPro" id="IPR003439">
    <property type="entry name" value="ABC_transporter-like_ATP-bd"/>
</dbReference>
<dbReference type="SUPFAM" id="SSF52540">
    <property type="entry name" value="P-loop containing nucleoside triphosphate hydrolases"/>
    <property type="match status" value="1"/>
</dbReference>
<dbReference type="Gene3D" id="3.40.50.300">
    <property type="entry name" value="P-loop containing nucleotide triphosphate hydrolases"/>
    <property type="match status" value="1"/>
</dbReference>